<feature type="transmembrane region" description="Helical" evidence="1">
    <location>
        <begin position="44"/>
        <end position="65"/>
    </location>
</feature>
<feature type="non-terminal residue" evidence="2">
    <location>
        <position position="1"/>
    </location>
</feature>
<keyword evidence="1" id="KW-1133">Transmembrane helix</keyword>
<dbReference type="EMBL" id="LS974625">
    <property type="protein sequence ID" value="CAG7860668.1"/>
    <property type="molecule type" value="Genomic_DNA"/>
</dbReference>
<name>A0A8D9FWX1_BRACM</name>
<evidence type="ECO:0000256" key="1">
    <source>
        <dbReference type="SAM" id="Phobius"/>
    </source>
</evidence>
<gene>
    <name evidence="2" type="ORF">BRAPAZ1V2_A09P11350.2</name>
</gene>
<feature type="transmembrane region" description="Helical" evidence="1">
    <location>
        <begin position="21"/>
        <end position="38"/>
    </location>
</feature>
<sequence>DTRFQICHSLPRWFGFRHRRGRLLLLFPFHLWSVLGVYKEKSLVVSRSSFEFVFLCSVQLVVVSVDRGSLGSLKFDLQC</sequence>
<evidence type="ECO:0000313" key="2">
    <source>
        <dbReference type="EMBL" id="CAG7860668.1"/>
    </source>
</evidence>
<organism evidence="2 3">
    <name type="scientific">Brassica campestris</name>
    <name type="common">Field mustard</name>
    <dbReference type="NCBI Taxonomy" id="3711"/>
    <lineage>
        <taxon>Eukaryota</taxon>
        <taxon>Viridiplantae</taxon>
        <taxon>Streptophyta</taxon>
        <taxon>Embryophyta</taxon>
        <taxon>Tracheophyta</taxon>
        <taxon>Spermatophyta</taxon>
        <taxon>Magnoliopsida</taxon>
        <taxon>eudicotyledons</taxon>
        <taxon>Gunneridae</taxon>
        <taxon>Pentapetalae</taxon>
        <taxon>rosids</taxon>
        <taxon>malvids</taxon>
        <taxon>Brassicales</taxon>
        <taxon>Brassicaceae</taxon>
        <taxon>Brassiceae</taxon>
        <taxon>Brassica</taxon>
    </lineage>
</organism>
<keyword evidence="1" id="KW-0812">Transmembrane</keyword>
<proteinExistence type="predicted"/>
<accession>A0A8D9FWX1</accession>
<protein>
    <submittedName>
        <fullName evidence="2">Uncharacterized protein</fullName>
    </submittedName>
</protein>
<reference evidence="2 3" key="1">
    <citation type="submission" date="2021-07" db="EMBL/GenBank/DDBJ databases">
        <authorList>
            <consortium name="Genoscope - CEA"/>
            <person name="William W."/>
        </authorList>
    </citation>
    <scope>NUCLEOTIDE SEQUENCE [LARGE SCALE GENOMIC DNA]</scope>
</reference>
<dbReference type="Gramene" id="A09p11350.2_BraZ1">
    <property type="protein sequence ID" value="A09p11350.2_BraZ1.CDS"/>
    <property type="gene ID" value="A09g11350.2_BraZ1"/>
</dbReference>
<keyword evidence="1" id="KW-0472">Membrane</keyword>
<dbReference type="Proteomes" id="UP000694005">
    <property type="component" value="Chromosome A09"/>
</dbReference>
<evidence type="ECO:0000313" key="3">
    <source>
        <dbReference type="Proteomes" id="UP000694005"/>
    </source>
</evidence>
<dbReference type="AlphaFoldDB" id="A0A8D9FWX1"/>